<name>A0A6J4TTW8_9BACT</name>
<feature type="transmembrane region" description="Helical" evidence="7">
    <location>
        <begin position="310"/>
        <end position="331"/>
    </location>
</feature>
<evidence type="ECO:0000313" key="8">
    <source>
        <dbReference type="EMBL" id="CAA9531446.1"/>
    </source>
</evidence>
<keyword evidence="4 7" id="KW-0812">Transmembrane</keyword>
<evidence type="ECO:0000256" key="7">
    <source>
        <dbReference type="SAM" id="Phobius"/>
    </source>
</evidence>
<dbReference type="EMBL" id="CADCWE010000059">
    <property type="protein sequence ID" value="CAA9531446.1"/>
    <property type="molecule type" value="Genomic_DNA"/>
</dbReference>
<comment type="subcellular location">
    <subcellularLocation>
        <location evidence="1">Cell membrane</location>
        <topology evidence="1">Multi-pass membrane protein</topology>
    </subcellularLocation>
</comment>
<dbReference type="PANTHER" id="PTHR23513:SF9">
    <property type="entry name" value="ENTEROBACTIN EXPORTER ENTS"/>
    <property type="match status" value="1"/>
</dbReference>
<evidence type="ECO:0000256" key="5">
    <source>
        <dbReference type="ARBA" id="ARBA00022989"/>
    </source>
</evidence>
<sequence>MIPAMEAAAVGHATAEGDMLTRAGAAARRTGQRYRRLGAVPDARRLLLAGAVANVGDRFTTIAMIALAYELGGGARAVGVVLALKLLPRFLCQAWAGSLVDRRPGSALPVVSHLLLAVFTAAFALLAVLPSVWLLYGLTVARGTVRTVAMPSFEIGLIGVTPPAEYGTARALHSLVRTAGELIGPLLAGLLLPLVGTFPLFLFNALSFLGVAAALAGGRRSAVGPAAAAAVAITAFGYRTLLRRPDVAAYLLLVVAQYVLVAGGIAVFVVRARGFGLGEGGVGMFYSALGAGALVGGAVAGAGGYGGSRVLVLTAAAAIGVGAGTAGFGAAGGLPLSLAALALAGAAGEVEEVSALTGFQRRLGDATYGRVYALFLIATGLGGVAGSLIAPVLAESLGVASTLALLAAPVVGLAGALIVREAASERGATGYQVWHPSEPEVVGYGADGAPPPTASPLALGAAEETRLPRFGRVT</sequence>
<dbReference type="InterPro" id="IPR036259">
    <property type="entry name" value="MFS_trans_sf"/>
</dbReference>
<keyword evidence="6 7" id="KW-0472">Membrane</keyword>
<evidence type="ECO:0008006" key="9">
    <source>
        <dbReference type="Google" id="ProtNLM"/>
    </source>
</evidence>
<dbReference type="InterPro" id="IPR011701">
    <property type="entry name" value="MFS"/>
</dbReference>
<evidence type="ECO:0000256" key="2">
    <source>
        <dbReference type="ARBA" id="ARBA00022448"/>
    </source>
</evidence>
<protein>
    <recommendedName>
        <fullName evidence="9">Major facilitator superfamily (MFS) profile domain-containing protein</fullName>
    </recommendedName>
</protein>
<proteinExistence type="predicted"/>
<feature type="transmembrane region" description="Helical" evidence="7">
    <location>
        <begin position="399"/>
        <end position="419"/>
    </location>
</feature>
<dbReference type="GO" id="GO:0022857">
    <property type="term" value="F:transmembrane transporter activity"/>
    <property type="evidence" value="ECO:0007669"/>
    <property type="project" value="InterPro"/>
</dbReference>
<keyword evidence="2" id="KW-0813">Transport</keyword>
<reference evidence="8" key="1">
    <citation type="submission" date="2020-02" db="EMBL/GenBank/DDBJ databases">
        <authorList>
            <person name="Meier V. D."/>
        </authorList>
    </citation>
    <scope>NUCLEOTIDE SEQUENCE</scope>
    <source>
        <strain evidence="8">AVDCRST_MAG73</strain>
    </source>
</reference>
<dbReference type="Gene3D" id="1.20.1250.20">
    <property type="entry name" value="MFS general substrate transporter like domains"/>
    <property type="match status" value="1"/>
</dbReference>
<dbReference type="Pfam" id="PF07690">
    <property type="entry name" value="MFS_1"/>
    <property type="match status" value="1"/>
</dbReference>
<feature type="transmembrane region" description="Helical" evidence="7">
    <location>
        <begin position="222"/>
        <end position="241"/>
    </location>
</feature>
<dbReference type="GO" id="GO:0005886">
    <property type="term" value="C:plasma membrane"/>
    <property type="evidence" value="ECO:0007669"/>
    <property type="project" value="UniProtKB-SubCell"/>
</dbReference>
<evidence type="ECO:0000256" key="4">
    <source>
        <dbReference type="ARBA" id="ARBA00022692"/>
    </source>
</evidence>
<feature type="transmembrane region" description="Helical" evidence="7">
    <location>
        <begin position="113"/>
        <end position="136"/>
    </location>
</feature>
<dbReference type="AlphaFoldDB" id="A0A6J4TTW8"/>
<keyword evidence="5 7" id="KW-1133">Transmembrane helix</keyword>
<feature type="transmembrane region" description="Helical" evidence="7">
    <location>
        <begin position="282"/>
        <end position="304"/>
    </location>
</feature>
<dbReference type="PANTHER" id="PTHR23513">
    <property type="entry name" value="INTEGRAL MEMBRANE EFFLUX PROTEIN-RELATED"/>
    <property type="match status" value="1"/>
</dbReference>
<gene>
    <name evidence="8" type="ORF">AVDCRST_MAG73-990</name>
</gene>
<feature type="transmembrane region" description="Helical" evidence="7">
    <location>
        <begin position="247"/>
        <end position="270"/>
    </location>
</feature>
<evidence type="ECO:0000256" key="6">
    <source>
        <dbReference type="ARBA" id="ARBA00023136"/>
    </source>
</evidence>
<keyword evidence="3" id="KW-1003">Cell membrane</keyword>
<feature type="transmembrane region" description="Helical" evidence="7">
    <location>
        <begin position="371"/>
        <end position="393"/>
    </location>
</feature>
<feature type="transmembrane region" description="Helical" evidence="7">
    <location>
        <begin position="190"/>
        <end position="215"/>
    </location>
</feature>
<organism evidence="8">
    <name type="scientific">uncultured Thermomicrobiales bacterium</name>
    <dbReference type="NCBI Taxonomy" id="1645740"/>
    <lineage>
        <taxon>Bacteria</taxon>
        <taxon>Pseudomonadati</taxon>
        <taxon>Thermomicrobiota</taxon>
        <taxon>Thermomicrobia</taxon>
        <taxon>Thermomicrobiales</taxon>
        <taxon>environmental samples</taxon>
    </lineage>
</organism>
<accession>A0A6J4TTW8</accession>
<evidence type="ECO:0000256" key="3">
    <source>
        <dbReference type="ARBA" id="ARBA00022475"/>
    </source>
</evidence>
<dbReference type="SUPFAM" id="SSF103473">
    <property type="entry name" value="MFS general substrate transporter"/>
    <property type="match status" value="1"/>
</dbReference>
<evidence type="ECO:0000256" key="1">
    <source>
        <dbReference type="ARBA" id="ARBA00004651"/>
    </source>
</evidence>